<evidence type="ECO:0000313" key="4">
    <source>
        <dbReference type="EMBL" id="KKY31328.1"/>
    </source>
</evidence>
<accession>A0A0G2H7Z4</accession>
<dbReference type="Proteomes" id="UP000034680">
    <property type="component" value="Unassembled WGS sequence"/>
</dbReference>
<keyword evidence="2" id="KW-0479">Metal-binding</keyword>
<dbReference type="InterPro" id="IPR008949">
    <property type="entry name" value="Isoprenoid_synthase_dom_sf"/>
</dbReference>
<evidence type="ECO:0000313" key="5">
    <source>
        <dbReference type="Proteomes" id="UP000034680"/>
    </source>
</evidence>
<dbReference type="GO" id="GO:0004659">
    <property type="term" value="F:prenyltransferase activity"/>
    <property type="evidence" value="ECO:0007669"/>
    <property type="project" value="InterPro"/>
</dbReference>
<reference evidence="4 5" key="2">
    <citation type="submission" date="2015-05" db="EMBL/GenBank/DDBJ databases">
        <authorList>
            <person name="Morales-Cruz A."/>
            <person name="Amrine K.C."/>
            <person name="Cantu D."/>
        </authorList>
    </citation>
    <scope>NUCLEOTIDE SEQUENCE [LARGE SCALE GENOMIC DNA]</scope>
    <source>
        <strain evidence="4">DA912</strain>
    </source>
</reference>
<keyword evidence="1" id="KW-0808">Transferase</keyword>
<dbReference type="GO" id="GO:0046872">
    <property type="term" value="F:metal ion binding"/>
    <property type="evidence" value="ECO:0007669"/>
    <property type="project" value="UniProtKB-KW"/>
</dbReference>
<dbReference type="PANTHER" id="PTHR12001:SF44">
    <property type="entry name" value="GERANYLGERANYL PYROPHOSPHATE SYNTHASE"/>
    <property type="match status" value="1"/>
</dbReference>
<dbReference type="EMBL" id="LCUC01000396">
    <property type="protein sequence ID" value="KKY31328.1"/>
    <property type="molecule type" value="Genomic_DNA"/>
</dbReference>
<evidence type="ECO:0000256" key="3">
    <source>
        <dbReference type="ARBA" id="ARBA00022842"/>
    </source>
</evidence>
<evidence type="ECO:0000256" key="2">
    <source>
        <dbReference type="ARBA" id="ARBA00022723"/>
    </source>
</evidence>
<gene>
    <name evidence="4" type="ORF">UCDDA912_g08736</name>
</gene>
<dbReference type="Gene3D" id="1.10.600.10">
    <property type="entry name" value="Farnesyl Diphosphate Synthase"/>
    <property type="match status" value="1"/>
</dbReference>
<dbReference type="SUPFAM" id="SSF48576">
    <property type="entry name" value="Terpenoid synthases"/>
    <property type="match status" value="1"/>
</dbReference>
<protein>
    <submittedName>
        <fullName evidence="4">Putative geranylgeranyl pyrophosphate synthase</fullName>
    </submittedName>
</protein>
<sequence length="129" mass="14810">MKLFGRFFQARDDYQNLDSAQYIEKKGFAEDISEGKFSLPLIHALCSETQHRGRLMSILQRRKTGVELSVDIRKLALNDIKATGGLEYAKNTARDLQEAVSETLSQYEDKVGAKNWIFRLVQKRLEIEA</sequence>
<dbReference type="Pfam" id="PF00348">
    <property type="entry name" value="polyprenyl_synt"/>
    <property type="match status" value="1"/>
</dbReference>
<dbReference type="GO" id="GO:0008299">
    <property type="term" value="P:isoprenoid biosynthetic process"/>
    <property type="evidence" value="ECO:0007669"/>
    <property type="project" value="InterPro"/>
</dbReference>
<dbReference type="PANTHER" id="PTHR12001">
    <property type="entry name" value="GERANYLGERANYL PYROPHOSPHATE SYNTHASE"/>
    <property type="match status" value="1"/>
</dbReference>
<dbReference type="InterPro" id="IPR000092">
    <property type="entry name" value="Polyprenyl_synt"/>
</dbReference>
<organism evidence="4 5">
    <name type="scientific">Diaporthe ampelina</name>
    <dbReference type="NCBI Taxonomy" id="1214573"/>
    <lineage>
        <taxon>Eukaryota</taxon>
        <taxon>Fungi</taxon>
        <taxon>Dikarya</taxon>
        <taxon>Ascomycota</taxon>
        <taxon>Pezizomycotina</taxon>
        <taxon>Sordariomycetes</taxon>
        <taxon>Sordariomycetidae</taxon>
        <taxon>Diaporthales</taxon>
        <taxon>Diaporthaceae</taxon>
        <taxon>Diaporthe</taxon>
    </lineage>
</organism>
<evidence type="ECO:0000256" key="1">
    <source>
        <dbReference type="ARBA" id="ARBA00022679"/>
    </source>
</evidence>
<keyword evidence="5" id="KW-1185">Reference proteome</keyword>
<dbReference type="AlphaFoldDB" id="A0A0G2H7Z4"/>
<proteinExistence type="predicted"/>
<dbReference type="STRING" id="1214573.A0A0G2H7Z4"/>
<keyword evidence="3" id="KW-0460">Magnesium</keyword>
<dbReference type="GO" id="GO:0046165">
    <property type="term" value="P:alcohol biosynthetic process"/>
    <property type="evidence" value="ECO:0007669"/>
    <property type="project" value="UniProtKB-ARBA"/>
</dbReference>
<comment type="caution">
    <text evidence="4">The sequence shown here is derived from an EMBL/GenBank/DDBJ whole genome shotgun (WGS) entry which is preliminary data.</text>
</comment>
<reference evidence="4 5" key="1">
    <citation type="submission" date="2015-05" db="EMBL/GenBank/DDBJ databases">
        <title>Distinctive expansion of gene families associated with plant cell wall degradation and secondary metabolism in the genomes of grapevine trunk pathogens.</title>
        <authorList>
            <person name="Lawrence D.P."/>
            <person name="Travadon R."/>
            <person name="Rolshausen P.E."/>
            <person name="Baumgartner K."/>
        </authorList>
    </citation>
    <scope>NUCLEOTIDE SEQUENCE [LARGE SCALE GENOMIC DNA]</scope>
    <source>
        <strain evidence="4">DA912</strain>
    </source>
</reference>
<dbReference type="OrthoDB" id="6921389at2759"/>
<name>A0A0G2H7Z4_9PEZI</name>
<dbReference type="GO" id="GO:0043386">
    <property type="term" value="P:mycotoxin biosynthetic process"/>
    <property type="evidence" value="ECO:0007669"/>
    <property type="project" value="UniProtKB-ARBA"/>
</dbReference>